<reference evidence="1 2" key="1">
    <citation type="submission" date="2019-06" db="EMBL/GenBank/DDBJ databases">
        <authorList>
            <person name="Li M."/>
        </authorList>
    </citation>
    <scope>NUCLEOTIDE SEQUENCE [LARGE SCALE GENOMIC DNA]</scope>
    <source>
        <strain evidence="1 2">BGMRC2036</strain>
    </source>
</reference>
<dbReference type="EMBL" id="VHLG01000002">
    <property type="protein sequence ID" value="TPW32103.1"/>
    <property type="molecule type" value="Genomic_DNA"/>
</dbReference>
<keyword evidence="2" id="KW-1185">Reference proteome</keyword>
<evidence type="ECO:0000313" key="1">
    <source>
        <dbReference type="EMBL" id="TPW32103.1"/>
    </source>
</evidence>
<proteinExistence type="predicted"/>
<name>A0A506UCE6_9HYPH</name>
<protein>
    <submittedName>
        <fullName evidence="1">Uncharacterized protein</fullName>
    </submittedName>
</protein>
<dbReference type="Proteomes" id="UP000318801">
    <property type="component" value="Unassembled WGS sequence"/>
</dbReference>
<organism evidence="1 2">
    <name type="scientific">Martelella alba</name>
    <dbReference type="NCBI Taxonomy" id="2590451"/>
    <lineage>
        <taxon>Bacteria</taxon>
        <taxon>Pseudomonadati</taxon>
        <taxon>Pseudomonadota</taxon>
        <taxon>Alphaproteobacteria</taxon>
        <taxon>Hyphomicrobiales</taxon>
        <taxon>Aurantimonadaceae</taxon>
        <taxon>Martelella</taxon>
    </lineage>
</organism>
<evidence type="ECO:0000313" key="2">
    <source>
        <dbReference type="Proteomes" id="UP000318801"/>
    </source>
</evidence>
<accession>A0A506UCE6</accession>
<gene>
    <name evidence="1" type="ORF">FJU08_03570</name>
</gene>
<sequence>MEQDLGGALGFGPGFGLAEKAKRDPAAGKAYADRPADIEGVDRGQQHVAANVIFAERVPEKAGQLSILFGDEHRRAVRPRNRSCDNAFDLFRLKGNVAKAAFKMRRVCQRDNRPDPGAALDL</sequence>
<comment type="caution">
    <text evidence="1">The sequence shown here is derived from an EMBL/GenBank/DDBJ whole genome shotgun (WGS) entry which is preliminary data.</text>
</comment>
<dbReference type="AlphaFoldDB" id="A0A506UCE6"/>
<dbReference type="RefSeq" id="WP_141147615.1">
    <property type="nucleotide sequence ID" value="NZ_VHLG01000002.1"/>
</dbReference>